<feature type="region of interest" description="Disordered" evidence="1">
    <location>
        <begin position="69"/>
        <end position="99"/>
    </location>
</feature>
<feature type="compositionally biased region" description="Basic residues" evidence="1">
    <location>
        <begin position="322"/>
        <end position="333"/>
    </location>
</feature>
<feature type="compositionally biased region" description="Polar residues" evidence="1">
    <location>
        <begin position="170"/>
        <end position="203"/>
    </location>
</feature>
<feature type="region of interest" description="Disordered" evidence="1">
    <location>
        <begin position="787"/>
        <end position="813"/>
    </location>
</feature>
<gene>
    <name evidence="3" type="ORF">CPB83DRAFT_273503</name>
</gene>
<dbReference type="SUPFAM" id="SSF50729">
    <property type="entry name" value="PH domain-like"/>
    <property type="match status" value="1"/>
</dbReference>
<protein>
    <recommendedName>
        <fullName evidence="2">PH domain-containing protein</fullName>
    </recommendedName>
</protein>
<feature type="compositionally biased region" description="Pro residues" evidence="1">
    <location>
        <begin position="121"/>
        <end position="133"/>
    </location>
</feature>
<accession>A0A9P6JQV8</accession>
<feature type="region of interest" description="Disordered" evidence="1">
    <location>
        <begin position="114"/>
        <end position="215"/>
    </location>
</feature>
<evidence type="ECO:0000313" key="4">
    <source>
        <dbReference type="Proteomes" id="UP000807306"/>
    </source>
</evidence>
<feature type="compositionally biased region" description="Basic and acidic residues" evidence="1">
    <location>
        <begin position="334"/>
        <end position="346"/>
    </location>
</feature>
<comment type="caution">
    <text evidence="3">The sequence shown here is derived from an EMBL/GenBank/DDBJ whole genome shotgun (WGS) entry which is preliminary data.</text>
</comment>
<dbReference type="Proteomes" id="UP000807306">
    <property type="component" value="Unassembled WGS sequence"/>
</dbReference>
<proteinExistence type="predicted"/>
<reference evidence="3" key="1">
    <citation type="submission" date="2020-11" db="EMBL/GenBank/DDBJ databases">
        <authorList>
            <consortium name="DOE Joint Genome Institute"/>
            <person name="Ahrendt S."/>
            <person name="Riley R."/>
            <person name="Andreopoulos W."/>
            <person name="Labutti K."/>
            <person name="Pangilinan J."/>
            <person name="Ruiz-Duenas F.J."/>
            <person name="Barrasa J.M."/>
            <person name="Sanchez-Garcia M."/>
            <person name="Camarero S."/>
            <person name="Miyauchi S."/>
            <person name="Serrano A."/>
            <person name="Linde D."/>
            <person name="Babiker R."/>
            <person name="Drula E."/>
            <person name="Ayuso-Fernandez I."/>
            <person name="Pacheco R."/>
            <person name="Padilla G."/>
            <person name="Ferreira P."/>
            <person name="Barriuso J."/>
            <person name="Kellner H."/>
            <person name="Castanera R."/>
            <person name="Alfaro M."/>
            <person name="Ramirez L."/>
            <person name="Pisabarro A.G."/>
            <person name="Kuo A."/>
            <person name="Tritt A."/>
            <person name="Lipzen A."/>
            <person name="He G."/>
            <person name="Yan M."/>
            <person name="Ng V."/>
            <person name="Cullen D."/>
            <person name="Martin F."/>
            <person name="Rosso M.-N."/>
            <person name="Henrissat B."/>
            <person name="Hibbett D."/>
            <person name="Martinez A.T."/>
            <person name="Grigoriev I.V."/>
        </authorList>
    </citation>
    <scope>NUCLEOTIDE SEQUENCE</scope>
    <source>
        <strain evidence="3">CBS 506.95</strain>
    </source>
</reference>
<feature type="region of interest" description="Disordered" evidence="1">
    <location>
        <begin position="255"/>
        <end position="370"/>
    </location>
</feature>
<dbReference type="EMBL" id="MU157847">
    <property type="protein sequence ID" value="KAF9529248.1"/>
    <property type="molecule type" value="Genomic_DNA"/>
</dbReference>
<organism evidence="3 4">
    <name type="scientific">Crepidotus variabilis</name>
    <dbReference type="NCBI Taxonomy" id="179855"/>
    <lineage>
        <taxon>Eukaryota</taxon>
        <taxon>Fungi</taxon>
        <taxon>Dikarya</taxon>
        <taxon>Basidiomycota</taxon>
        <taxon>Agaricomycotina</taxon>
        <taxon>Agaricomycetes</taxon>
        <taxon>Agaricomycetidae</taxon>
        <taxon>Agaricales</taxon>
        <taxon>Agaricineae</taxon>
        <taxon>Crepidotaceae</taxon>
        <taxon>Crepidotus</taxon>
    </lineage>
</organism>
<evidence type="ECO:0000259" key="2">
    <source>
        <dbReference type="PROSITE" id="PS50003"/>
    </source>
</evidence>
<feature type="compositionally biased region" description="Polar residues" evidence="1">
    <location>
        <begin position="262"/>
        <end position="283"/>
    </location>
</feature>
<name>A0A9P6JQV8_9AGAR</name>
<feature type="domain" description="PH" evidence="2">
    <location>
        <begin position="1"/>
        <end position="62"/>
    </location>
</feature>
<evidence type="ECO:0000256" key="1">
    <source>
        <dbReference type="SAM" id="MobiDB-lite"/>
    </source>
</evidence>
<keyword evidence="4" id="KW-1185">Reference proteome</keyword>
<sequence length="813" mass="88925">MSQLSEDEGKKLDEASVRLEGELGRLKAFEIKFPGKNARERFAAKSVKERAGWISAIWDAILPDHEPQRKVYDSLDQESASTPGSSVAPLAKNPSIQSPIPRAIPEMSVLLNPSFSQRSLPPVPPETVPPTSPQAPNVPLKESRKPNLHLDIPPPVLSTAFSPSLYPPTSAASTPTGGSPLETPSRTSATTTAFPPFLASNNHSSSTPCASLSASTYAATSHHPSLFGASSPPASPSIINLGQLSMVRQRLAQIERNHSEISARSSGGYSATVSRPGTPMTPTKSRRAMSPLGSPTSIRTVPALPSPRAFSTRASTTSHLPVTRRKSSRRPTQKKPEEVPANERETVTQTCDDVPDSQSGISPQVGSQDMDAISKRVVEIKNVLGGESGYPTIHQVVLGIESRLHKDSKSLKTVKEKIEQLGGQVSTAFAAGQSLRESFGPSGNSDEDAQAQKSVQKTVEDVKLMLDKEFPSISNRLKDIQAAQAKSSENQSKITELRNIGASKTGGGDTEVFDVRPILESLQELKDLAQRKDGISAGKILDPTVMEQLEKIQSRLQEDSNKQALVSQQQADSVRYLNELNNWLETFVNNGTAQIQGLSMNVYQLCKSLGCIPQQTEPGEFGQVNDEFSPNLLSDIRQLVEGMQARDQNFAALQTAVHSLLEVLSASQQQMGAESQAIAGLITRQRQEQEALLRSFTNEISGEIRGERLRFVEAMKEATAINVQLHVENFKQELGREVMAMTEEVGRLHREKQQVENQISDLFAFYSKHKQDNPLRPIEVNTEVAVPRQQVQERPRANLPRASHHRPLPYPRR</sequence>
<evidence type="ECO:0000313" key="3">
    <source>
        <dbReference type="EMBL" id="KAF9529248.1"/>
    </source>
</evidence>
<dbReference type="AlphaFoldDB" id="A0A9P6JQV8"/>
<feature type="compositionally biased region" description="Low complexity" evidence="1">
    <location>
        <begin position="204"/>
        <end position="215"/>
    </location>
</feature>
<feature type="compositionally biased region" description="Polar residues" evidence="1">
    <location>
        <begin position="347"/>
        <end position="367"/>
    </location>
</feature>
<dbReference type="OrthoDB" id="2261329at2759"/>
<dbReference type="InterPro" id="IPR001849">
    <property type="entry name" value="PH_domain"/>
</dbReference>
<feature type="compositionally biased region" description="Basic residues" evidence="1">
    <location>
        <begin position="802"/>
        <end position="813"/>
    </location>
</feature>
<feature type="region of interest" description="Disordered" evidence="1">
    <location>
        <begin position="435"/>
        <end position="455"/>
    </location>
</feature>
<dbReference type="PROSITE" id="PS50003">
    <property type="entry name" value="PH_DOMAIN"/>
    <property type="match status" value="1"/>
</dbReference>